<name>A0AAE0YPX7_9GAST</name>
<organism evidence="3 4">
    <name type="scientific">Elysia crispata</name>
    <name type="common">lettuce slug</name>
    <dbReference type="NCBI Taxonomy" id="231223"/>
    <lineage>
        <taxon>Eukaryota</taxon>
        <taxon>Metazoa</taxon>
        <taxon>Spiralia</taxon>
        <taxon>Lophotrochozoa</taxon>
        <taxon>Mollusca</taxon>
        <taxon>Gastropoda</taxon>
        <taxon>Heterobranchia</taxon>
        <taxon>Euthyneura</taxon>
        <taxon>Panpulmonata</taxon>
        <taxon>Sacoglossa</taxon>
        <taxon>Placobranchoidea</taxon>
        <taxon>Plakobranchidae</taxon>
        <taxon>Elysia</taxon>
    </lineage>
</organism>
<evidence type="ECO:0000256" key="2">
    <source>
        <dbReference type="SAM" id="SignalP"/>
    </source>
</evidence>
<feature type="transmembrane region" description="Helical" evidence="1">
    <location>
        <begin position="51"/>
        <end position="70"/>
    </location>
</feature>
<comment type="caution">
    <text evidence="3">The sequence shown here is derived from an EMBL/GenBank/DDBJ whole genome shotgun (WGS) entry which is preliminary data.</text>
</comment>
<reference evidence="3" key="1">
    <citation type="journal article" date="2023" name="G3 (Bethesda)">
        <title>A reference genome for the long-term kleptoplast-retaining sea slug Elysia crispata morphotype clarki.</title>
        <authorList>
            <person name="Eastman K.E."/>
            <person name="Pendleton A.L."/>
            <person name="Shaikh M.A."/>
            <person name="Suttiyut T."/>
            <person name="Ogas R."/>
            <person name="Tomko P."/>
            <person name="Gavelis G."/>
            <person name="Widhalm J.R."/>
            <person name="Wisecaver J.H."/>
        </authorList>
    </citation>
    <scope>NUCLEOTIDE SEQUENCE</scope>
    <source>
        <strain evidence="3">ECLA1</strain>
    </source>
</reference>
<dbReference type="EMBL" id="JAWDGP010005718">
    <property type="protein sequence ID" value="KAK3753127.1"/>
    <property type="molecule type" value="Genomic_DNA"/>
</dbReference>
<feature type="chain" id="PRO_5041978430" evidence="2">
    <location>
        <begin position="28"/>
        <end position="80"/>
    </location>
</feature>
<gene>
    <name evidence="3" type="ORF">RRG08_024405</name>
</gene>
<keyword evidence="4" id="KW-1185">Reference proteome</keyword>
<evidence type="ECO:0000313" key="3">
    <source>
        <dbReference type="EMBL" id="KAK3753127.1"/>
    </source>
</evidence>
<dbReference type="AlphaFoldDB" id="A0AAE0YPX7"/>
<keyword evidence="1" id="KW-0472">Membrane</keyword>
<feature type="signal peptide" evidence="2">
    <location>
        <begin position="1"/>
        <end position="27"/>
    </location>
</feature>
<evidence type="ECO:0000313" key="4">
    <source>
        <dbReference type="Proteomes" id="UP001283361"/>
    </source>
</evidence>
<protein>
    <submittedName>
        <fullName evidence="3">Uncharacterized protein</fullName>
    </submittedName>
</protein>
<accession>A0AAE0YPX7</accession>
<dbReference type="Proteomes" id="UP001283361">
    <property type="component" value="Unassembled WGS sequence"/>
</dbReference>
<sequence length="80" mass="8562">MEASRKNLRALLLLALLLMTCLPTAVTESSLNVHQSSLCTIMEFIIEKLFGLTVSAIFAIIFGCAPVPIAPDSGLVDSLK</sequence>
<keyword evidence="1" id="KW-0812">Transmembrane</keyword>
<keyword evidence="1" id="KW-1133">Transmembrane helix</keyword>
<keyword evidence="2" id="KW-0732">Signal</keyword>
<proteinExistence type="predicted"/>
<evidence type="ECO:0000256" key="1">
    <source>
        <dbReference type="SAM" id="Phobius"/>
    </source>
</evidence>